<keyword evidence="5" id="KW-1185">Reference proteome</keyword>
<dbReference type="PANTHER" id="PTHR11527">
    <property type="entry name" value="HEAT-SHOCK PROTEIN 20 FAMILY MEMBER"/>
    <property type="match status" value="1"/>
</dbReference>
<dbReference type="EMBL" id="CP003282">
    <property type="protein sequence ID" value="AFG36570.1"/>
    <property type="molecule type" value="Genomic_DNA"/>
</dbReference>
<organism evidence="4 5">
    <name type="scientific">Spirochaeta africana (strain ATCC 700263 / DSM 8902 / Z-7692)</name>
    <dbReference type="NCBI Taxonomy" id="889378"/>
    <lineage>
        <taxon>Bacteria</taxon>
        <taxon>Pseudomonadati</taxon>
        <taxon>Spirochaetota</taxon>
        <taxon>Spirochaetia</taxon>
        <taxon>Spirochaetales</taxon>
        <taxon>Spirochaetaceae</taxon>
        <taxon>Spirochaeta</taxon>
    </lineage>
</organism>
<dbReference type="PATRIC" id="fig|889378.3.peg.475"/>
<dbReference type="PROSITE" id="PS01031">
    <property type="entry name" value="SHSP"/>
    <property type="match status" value="1"/>
</dbReference>
<accession>H9UGC7</accession>
<evidence type="ECO:0000313" key="5">
    <source>
        <dbReference type="Proteomes" id="UP000007383"/>
    </source>
</evidence>
<dbReference type="HOGENOM" id="CLU_046737_8_11_12"/>
<feature type="domain" description="SHSP" evidence="3">
    <location>
        <begin position="1"/>
        <end position="111"/>
    </location>
</feature>
<dbReference type="InterPro" id="IPR008978">
    <property type="entry name" value="HSP20-like_chaperone"/>
</dbReference>
<proteinExistence type="inferred from homology"/>
<protein>
    <submittedName>
        <fullName evidence="4">Molecular chaperone (Small heat shock protein)</fullName>
    </submittedName>
</protein>
<dbReference type="InterPro" id="IPR002068">
    <property type="entry name" value="A-crystallin/Hsp20_dom"/>
</dbReference>
<evidence type="ECO:0000259" key="3">
    <source>
        <dbReference type="PROSITE" id="PS01031"/>
    </source>
</evidence>
<sequence length="111" mass="12749">MRNWLRPRAETRTEKDGSIVLDLEMPGVSRDDLGIEVEGTTLTITGARKPVADEQHYLVRERRYGDFCRTYNLGQQIDAEKIQADLEDGILRLTLPIREQARPRKIEIAAK</sequence>
<dbReference type="Pfam" id="PF00011">
    <property type="entry name" value="HSP20"/>
    <property type="match status" value="1"/>
</dbReference>
<dbReference type="SUPFAM" id="SSF49764">
    <property type="entry name" value="HSP20-like chaperones"/>
    <property type="match status" value="1"/>
</dbReference>
<dbReference type="CDD" id="cd06464">
    <property type="entry name" value="ACD_sHsps-like"/>
    <property type="match status" value="1"/>
</dbReference>
<reference evidence="5" key="1">
    <citation type="journal article" date="2013" name="Stand. Genomic Sci.">
        <title>Complete genome sequence of the halophilic bacterium Spirochaeta africana type strain (Z-7692(T)) from the alkaline Lake Magadi in the East African Rift.</title>
        <authorList>
            <person name="Liolos K."/>
            <person name="Abt B."/>
            <person name="Scheuner C."/>
            <person name="Teshima H."/>
            <person name="Held B."/>
            <person name="Lapidus A."/>
            <person name="Nolan M."/>
            <person name="Lucas S."/>
            <person name="Deshpande S."/>
            <person name="Cheng J.F."/>
            <person name="Tapia R."/>
            <person name="Goodwin L.A."/>
            <person name="Pitluck S."/>
            <person name="Pagani I."/>
            <person name="Ivanova N."/>
            <person name="Mavromatis K."/>
            <person name="Mikhailova N."/>
            <person name="Huntemann M."/>
            <person name="Pati A."/>
            <person name="Chen A."/>
            <person name="Palaniappan K."/>
            <person name="Land M."/>
            <person name="Rohde M."/>
            <person name="Tindall B.J."/>
            <person name="Detter J.C."/>
            <person name="Goker M."/>
            <person name="Bristow J."/>
            <person name="Eisen J.A."/>
            <person name="Markowitz V."/>
            <person name="Hugenholtz P."/>
            <person name="Woyke T."/>
            <person name="Klenk H.P."/>
            <person name="Kyrpides N.C."/>
        </authorList>
    </citation>
    <scope>NUCLEOTIDE SEQUENCE</scope>
    <source>
        <strain evidence="5">ATCC 700263 / DSM 8902 / Z-7692</strain>
    </source>
</reference>
<dbReference type="Proteomes" id="UP000007383">
    <property type="component" value="Chromosome"/>
</dbReference>
<keyword evidence="4" id="KW-0346">Stress response</keyword>
<comment type="similarity">
    <text evidence="1 2">Belongs to the small heat shock protein (HSP20) family.</text>
</comment>
<dbReference type="STRING" id="889378.Spiaf_0467"/>
<evidence type="ECO:0000256" key="1">
    <source>
        <dbReference type="PROSITE-ProRule" id="PRU00285"/>
    </source>
</evidence>
<evidence type="ECO:0000313" key="4">
    <source>
        <dbReference type="EMBL" id="AFG36570.1"/>
    </source>
</evidence>
<name>H9UGC7_SPIAZ</name>
<dbReference type="InterPro" id="IPR031107">
    <property type="entry name" value="Small_HSP"/>
</dbReference>
<dbReference type="eggNOG" id="COG0071">
    <property type="taxonomic scope" value="Bacteria"/>
</dbReference>
<dbReference type="Gene3D" id="2.60.40.790">
    <property type="match status" value="1"/>
</dbReference>
<dbReference type="AlphaFoldDB" id="H9UGC7"/>
<dbReference type="RefSeq" id="WP_014454567.1">
    <property type="nucleotide sequence ID" value="NC_017098.1"/>
</dbReference>
<evidence type="ECO:0000256" key="2">
    <source>
        <dbReference type="RuleBase" id="RU003616"/>
    </source>
</evidence>
<gene>
    <name evidence="4" type="ordered locus">Spiaf_0467</name>
</gene>
<dbReference type="KEGG" id="sfc:Spiaf_0467"/>